<name>A0A9X1PIC8_9BACT</name>
<evidence type="ECO:0000256" key="2">
    <source>
        <dbReference type="SAM" id="Phobius"/>
    </source>
</evidence>
<dbReference type="Proteomes" id="UP001139000">
    <property type="component" value="Unassembled WGS sequence"/>
</dbReference>
<feature type="transmembrane region" description="Helical" evidence="2">
    <location>
        <begin position="12"/>
        <end position="31"/>
    </location>
</feature>
<evidence type="ECO:0000256" key="1">
    <source>
        <dbReference type="PROSITE-ProRule" id="PRU00473"/>
    </source>
</evidence>
<dbReference type="PROSITE" id="PS51123">
    <property type="entry name" value="OMPA_2"/>
    <property type="match status" value="1"/>
</dbReference>
<accession>A0A9X1PIC8</accession>
<dbReference type="PANTHER" id="PTHR30329">
    <property type="entry name" value="STATOR ELEMENT OF FLAGELLAR MOTOR COMPLEX"/>
    <property type="match status" value="1"/>
</dbReference>
<comment type="caution">
    <text evidence="4">The sequence shown here is derived from an EMBL/GenBank/DDBJ whole genome shotgun (WGS) entry which is preliminary data.</text>
</comment>
<protein>
    <submittedName>
        <fullName evidence="4">OmpA family protein</fullName>
    </submittedName>
</protein>
<dbReference type="GO" id="GO:0016020">
    <property type="term" value="C:membrane"/>
    <property type="evidence" value="ECO:0007669"/>
    <property type="project" value="UniProtKB-UniRule"/>
</dbReference>
<dbReference type="InterPro" id="IPR006665">
    <property type="entry name" value="OmpA-like"/>
</dbReference>
<gene>
    <name evidence="4" type="ORF">LXM26_07630</name>
</gene>
<keyword evidence="1 2" id="KW-0472">Membrane</keyword>
<dbReference type="AlphaFoldDB" id="A0A9X1PIC8"/>
<dbReference type="Pfam" id="PF00691">
    <property type="entry name" value="OmpA"/>
    <property type="match status" value="1"/>
</dbReference>
<dbReference type="InterPro" id="IPR050330">
    <property type="entry name" value="Bact_OuterMem_StrucFunc"/>
</dbReference>
<evidence type="ECO:0000259" key="3">
    <source>
        <dbReference type="PROSITE" id="PS51123"/>
    </source>
</evidence>
<dbReference type="RefSeq" id="WP_234654610.1">
    <property type="nucleotide sequence ID" value="NZ_CP094997.1"/>
</dbReference>
<keyword evidence="2" id="KW-0812">Transmembrane</keyword>
<dbReference type="EMBL" id="JAJTTC010000001">
    <property type="protein sequence ID" value="MCF0061358.1"/>
    <property type="molecule type" value="Genomic_DNA"/>
</dbReference>
<dbReference type="PANTHER" id="PTHR30329:SF21">
    <property type="entry name" value="LIPOPROTEIN YIAD-RELATED"/>
    <property type="match status" value="1"/>
</dbReference>
<evidence type="ECO:0000313" key="4">
    <source>
        <dbReference type="EMBL" id="MCF0061358.1"/>
    </source>
</evidence>
<dbReference type="Gene3D" id="3.30.1330.60">
    <property type="entry name" value="OmpA-like domain"/>
    <property type="match status" value="1"/>
</dbReference>
<reference evidence="4" key="1">
    <citation type="submission" date="2021-12" db="EMBL/GenBank/DDBJ databases">
        <title>Novel species in genus Dyadobacter.</title>
        <authorList>
            <person name="Ma C."/>
        </authorList>
    </citation>
    <scope>NUCLEOTIDE SEQUENCE</scope>
    <source>
        <strain evidence="4">LJ419</strain>
    </source>
</reference>
<dbReference type="InterPro" id="IPR036737">
    <property type="entry name" value="OmpA-like_sf"/>
</dbReference>
<proteinExistence type="predicted"/>
<keyword evidence="5" id="KW-1185">Reference proteome</keyword>
<evidence type="ECO:0000313" key="5">
    <source>
        <dbReference type="Proteomes" id="UP001139000"/>
    </source>
</evidence>
<feature type="domain" description="OmpA-like" evidence="3">
    <location>
        <begin position="76"/>
        <end position="211"/>
    </location>
</feature>
<keyword evidence="2" id="KW-1133">Transmembrane helix</keyword>
<dbReference type="SUPFAM" id="SSF103088">
    <property type="entry name" value="OmpA-like"/>
    <property type="match status" value="1"/>
</dbReference>
<organism evidence="4 5">
    <name type="scientific">Dyadobacter chenwenxiniae</name>
    <dbReference type="NCBI Taxonomy" id="2906456"/>
    <lineage>
        <taxon>Bacteria</taxon>
        <taxon>Pseudomonadati</taxon>
        <taxon>Bacteroidota</taxon>
        <taxon>Cytophagia</taxon>
        <taxon>Cytophagales</taxon>
        <taxon>Spirosomataceae</taxon>
        <taxon>Dyadobacter</taxon>
    </lineage>
</organism>
<sequence length="215" mass="24037">MKEHESEWISVSDFMASLIGVLVIFLIAAVIEESGVGNSVEEIERRKEEKAIEVMLRGIAQETKNERNPNSIFKIYPERRTLEMDTAHFASGSPCLAKEAEIQLRRHAAKISELLVTYNRAIVTIEGYADTTRVPQSTFFPCGKNSYQYGDNVTLSLHRAQEARSILISEWNNVKLSERVAILGYGATKPAPGAKSLNANRRVLVRFVPGTKART</sequence>